<dbReference type="KEGG" id="acaf:CA12_26320"/>
<keyword evidence="8 10" id="KW-0030">Aminoacyl-tRNA synthetase</keyword>
<protein>
    <recommendedName>
        <fullName evidence="10">Arginine--tRNA ligase</fullName>
        <ecNumber evidence="10">6.1.1.19</ecNumber>
    </recommendedName>
    <alternativeName>
        <fullName evidence="10">Arginyl-tRNA synthetase</fullName>
        <shortName evidence="10">ArgRS</shortName>
    </alternativeName>
</protein>
<keyword evidence="4 10" id="KW-0436">Ligase</keyword>
<evidence type="ECO:0000256" key="8">
    <source>
        <dbReference type="ARBA" id="ARBA00023146"/>
    </source>
</evidence>
<evidence type="ECO:0000313" key="15">
    <source>
        <dbReference type="Proteomes" id="UP000318741"/>
    </source>
</evidence>
<dbReference type="InterPro" id="IPR035684">
    <property type="entry name" value="ArgRS_core"/>
</dbReference>
<gene>
    <name evidence="10 14" type="primary">argS</name>
    <name evidence="14" type="ORF">CA12_26320</name>
</gene>
<keyword evidence="3 10" id="KW-0963">Cytoplasm</keyword>
<reference evidence="14 15" key="1">
    <citation type="submission" date="2019-02" db="EMBL/GenBank/DDBJ databases">
        <title>Deep-cultivation of Planctomycetes and their phenomic and genomic characterization uncovers novel biology.</title>
        <authorList>
            <person name="Wiegand S."/>
            <person name="Jogler M."/>
            <person name="Boedeker C."/>
            <person name="Pinto D."/>
            <person name="Vollmers J."/>
            <person name="Rivas-Marin E."/>
            <person name="Kohn T."/>
            <person name="Peeters S.H."/>
            <person name="Heuer A."/>
            <person name="Rast P."/>
            <person name="Oberbeckmann S."/>
            <person name="Bunk B."/>
            <person name="Jeske O."/>
            <person name="Meyerdierks A."/>
            <person name="Storesund J.E."/>
            <person name="Kallscheuer N."/>
            <person name="Luecker S."/>
            <person name="Lage O.M."/>
            <person name="Pohl T."/>
            <person name="Merkel B.J."/>
            <person name="Hornburger P."/>
            <person name="Mueller R.-W."/>
            <person name="Bruemmer F."/>
            <person name="Labrenz M."/>
            <person name="Spormann A.M."/>
            <person name="Op den Camp H."/>
            <person name="Overmann J."/>
            <person name="Amann R."/>
            <person name="Jetten M.S.M."/>
            <person name="Mascher T."/>
            <person name="Medema M.H."/>
            <person name="Devos D.P."/>
            <person name="Kaster A.-K."/>
            <person name="Ovreas L."/>
            <person name="Rohde M."/>
            <person name="Galperin M.Y."/>
            <person name="Jogler C."/>
        </authorList>
    </citation>
    <scope>NUCLEOTIDE SEQUENCE [LARGE SCALE GENOMIC DNA]</scope>
    <source>
        <strain evidence="14 15">CA12</strain>
    </source>
</reference>
<dbReference type="InterPro" id="IPR036695">
    <property type="entry name" value="Arg-tRNA-synth_N_sf"/>
</dbReference>
<dbReference type="EC" id="6.1.1.19" evidence="10"/>
<dbReference type="Gene3D" id="1.10.730.10">
    <property type="entry name" value="Isoleucyl-tRNA Synthetase, Domain 1"/>
    <property type="match status" value="1"/>
</dbReference>
<dbReference type="Gene3D" id="3.40.50.620">
    <property type="entry name" value="HUPs"/>
    <property type="match status" value="1"/>
</dbReference>
<dbReference type="PROSITE" id="PS00178">
    <property type="entry name" value="AA_TRNA_LIGASE_I"/>
    <property type="match status" value="1"/>
</dbReference>
<dbReference type="HAMAP" id="MF_00123">
    <property type="entry name" value="Arg_tRNA_synth"/>
    <property type="match status" value="1"/>
</dbReference>
<keyword evidence="5 10" id="KW-0547">Nucleotide-binding</keyword>
<dbReference type="InterPro" id="IPR008909">
    <property type="entry name" value="DALR_anticod-bd"/>
</dbReference>
<dbReference type="Pfam" id="PF05746">
    <property type="entry name" value="DALR_1"/>
    <property type="match status" value="1"/>
</dbReference>
<feature type="short sequence motif" description="'HIGH' region" evidence="10">
    <location>
        <begin position="127"/>
        <end position="137"/>
    </location>
</feature>
<evidence type="ECO:0000256" key="3">
    <source>
        <dbReference type="ARBA" id="ARBA00022490"/>
    </source>
</evidence>
<comment type="catalytic activity">
    <reaction evidence="9 10">
        <text>tRNA(Arg) + L-arginine + ATP = L-arginyl-tRNA(Arg) + AMP + diphosphate</text>
        <dbReference type="Rhea" id="RHEA:20301"/>
        <dbReference type="Rhea" id="RHEA-COMP:9658"/>
        <dbReference type="Rhea" id="RHEA-COMP:9673"/>
        <dbReference type="ChEBI" id="CHEBI:30616"/>
        <dbReference type="ChEBI" id="CHEBI:32682"/>
        <dbReference type="ChEBI" id="CHEBI:33019"/>
        <dbReference type="ChEBI" id="CHEBI:78442"/>
        <dbReference type="ChEBI" id="CHEBI:78513"/>
        <dbReference type="ChEBI" id="CHEBI:456215"/>
        <dbReference type="EC" id="6.1.1.19"/>
    </reaction>
</comment>
<name>A0A517PAY3_9PLAN</name>
<proteinExistence type="inferred from homology"/>
<dbReference type="PANTHER" id="PTHR11956:SF5">
    <property type="entry name" value="ARGININE--TRNA LIGASE, CYTOPLASMIC"/>
    <property type="match status" value="1"/>
</dbReference>
<dbReference type="InterPro" id="IPR005148">
    <property type="entry name" value="Arg-tRNA-synth_N"/>
</dbReference>
<evidence type="ECO:0000256" key="7">
    <source>
        <dbReference type="ARBA" id="ARBA00022917"/>
    </source>
</evidence>
<evidence type="ECO:0000313" key="14">
    <source>
        <dbReference type="EMBL" id="QDT16527.1"/>
    </source>
</evidence>
<comment type="subcellular location">
    <subcellularLocation>
        <location evidence="1 10">Cytoplasm</location>
    </subcellularLocation>
</comment>
<dbReference type="SMART" id="SM00836">
    <property type="entry name" value="DALR_1"/>
    <property type="match status" value="1"/>
</dbReference>
<evidence type="ECO:0000256" key="10">
    <source>
        <dbReference type="HAMAP-Rule" id="MF_00123"/>
    </source>
</evidence>
<organism evidence="14 15">
    <name type="scientific">Alienimonas californiensis</name>
    <dbReference type="NCBI Taxonomy" id="2527989"/>
    <lineage>
        <taxon>Bacteria</taxon>
        <taxon>Pseudomonadati</taxon>
        <taxon>Planctomycetota</taxon>
        <taxon>Planctomycetia</taxon>
        <taxon>Planctomycetales</taxon>
        <taxon>Planctomycetaceae</taxon>
        <taxon>Alienimonas</taxon>
    </lineage>
</organism>
<dbReference type="NCBIfam" id="TIGR00456">
    <property type="entry name" value="argS"/>
    <property type="match status" value="1"/>
</dbReference>
<dbReference type="Pfam" id="PF00750">
    <property type="entry name" value="tRNA-synt_1d"/>
    <property type="match status" value="2"/>
</dbReference>
<evidence type="ECO:0000256" key="2">
    <source>
        <dbReference type="ARBA" id="ARBA00005594"/>
    </source>
</evidence>
<dbReference type="InterPro" id="IPR001278">
    <property type="entry name" value="Arg-tRNA-ligase"/>
</dbReference>
<dbReference type="GO" id="GO:0005737">
    <property type="term" value="C:cytoplasm"/>
    <property type="evidence" value="ECO:0007669"/>
    <property type="project" value="UniProtKB-SubCell"/>
</dbReference>
<evidence type="ECO:0000259" key="12">
    <source>
        <dbReference type="SMART" id="SM00836"/>
    </source>
</evidence>
<dbReference type="CDD" id="cd07956">
    <property type="entry name" value="Anticodon_Ia_Arg"/>
    <property type="match status" value="1"/>
</dbReference>
<dbReference type="Pfam" id="PF03485">
    <property type="entry name" value="Arg_tRNA_synt_N"/>
    <property type="match status" value="1"/>
</dbReference>
<evidence type="ECO:0000256" key="4">
    <source>
        <dbReference type="ARBA" id="ARBA00022598"/>
    </source>
</evidence>
<evidence type="ECO:0000256" key="5">
    <source>
        <dbReference type="ARBA" id="ARBA00022741"/>
    </source>
</evidence>
<dbReference type="FunFam" id="1.10.730.10:FF:000008">
    <property type="entry name" value="Arginine--tRNA ligase"/>
    <property type="match status" value="1"/>
</dbReference>
<dbReference type="SUPFAM" id="SSF47323">
    <property type="entry name" value="Anticodon-binding domain of a subclass of class I aminoacyl-tRNA synthetases"/>
    <property type="match status" value="1"/>
</dbReference>
<dbReference type="OrthoDB" id="9805987at2"/>
<dbReference type="SUPFAM" id="SSF55190">
    <property type="entry name" value="Arginyl-tRNA synthetase (ArgRS), N-terminal 'additional' domain"/>
    <property type="match status" value="1"/>
</dbReference>
<dbReference type="GO" id="GO:0004814">
    <property type="term" value="F:arginine-tRNA ligase activity"/>
    <property type="evidence" value="ECO:0007669"/>
    <property type="project" value="UniProtKB-UniRule"/>
</dbReference>
<dbReference type="GO" id="GO:0005524">
    <property type="term" value="F:ATP binding"/>
    <property type="evidence" value="ECO:0007669"/>
    <property type="project" value="UniProtKB-UniRule"/>
</dbReference>
<evidence type="ECO:0000256" key="1">
    <source>
        <dbReference type="ARBA" id="ARBA00004496"/>
    </source>
</evidence>
<dbReference type="Gene3D" id="3.30.1360.70">
    <property type="entry name" value="Arginyl tRNA synthetase N-terminal domain"/>
    <property type="match status" value="1"/>
</dbReference>
<dbReference type="PANTHER" id="PTHR11956">
    <property type="entry name" value="ARGINYL-TRNA SYNTHETASE"/>
    <property type="match status" value="1"/>
</dbReference>
<dbReference type="SMART" id="SM01016">
    <property type="entry name" value="Arg_tRNA_synt_N"/>
    <property type="match status" value="1"/>
</dbReference>
<accession>A0A517PAY3</accession>
<evidence type="ECO:0000256" key="11">
    <source>
        <dbReference type="RuleBase" id="RU363038"/>
    </source>
</evidence>
<dbReference type="RefSeq" id="WP_145359341.1">
    <property type="nucleotide sequence ID" value="NZ_CP036265.1"/>
</dbReference>
<dbReference type="AlphaFoldDB" id="A0A517PAY3"/>
<dbReference type="EMBL" id="CP036265">
    <property type="protein sequence ID" value="QDT16527.1"/>
    <property type="molecule type" value="Genomic_DNA"/>
</dbReference>
<feature type="domain" description="DALR anticodon binding" evidence="12">
    <location>
        <begin position="540"/>
        <end position="663"/>
    </location>
</feature>
<keyword evidence="15" id="KW-1185">Reference proteome</keyword>
<dbReference type="InterPro" id="IPR014729">
    <property type="entry name" value="Rossmann-like_a/b/a_fold"/>
</dbReference>
<dbReference type="SUPFAM" id="SSF52374">
    <property type="entry name" value="Nucleotidylyl transferase"/>
    <property type="match status" value="1"/>
</dbReference>
<feature type="domain" description="Arginyl tRNA synthetase N-terminal" evidence="13">
    <location>
        <begin position="9"/>
        <end position="91"/>
    </location>
</feature>
<comment type="subunit">
    <text evidence="10">Monomer.</text>
</comment>
<dbReference type="Proteomes" id="UP000318741">
    <property type="component" value="Chromosome"/>
</dbReference>
<dbReference type="GO" id="GO:0006420">
    <property type="term" value="P:arginyl-tRNA aminoacylation"/>
    <property type="evidence" value="ECO:0007669"/>
    <property type="project" value="UniProtKB-UniRule"/>
</dbReference>
<sequence>MDFLDAARTRFAPALAPYLAEGTTAAEFLDLIRPAKDPQFGDFQANFAMPLAKRAQRPPRELAAEIVAAAELTDLFDPPEVAGPGFINLRVRDDVLAAETAKLAADERLGVPVAEAPQTITVDFSSPNVAKPMHVGHLRTTVIGDAVVRILKFQGHHVIGDNHLGDWGTQFGMILYGYKNFRNEAAYQADPVTELARLYRTVNTLSDYHAAKKKLPKLEAAVEKSRQAVADAPPPADKAAKKQRAKLEAEAKTAFEAIEAAEKKIAAIDSDPTLKKLADAHPEIAAAARKETAKLHAGDAENRRLWEEFLPPCLAALQVIYDRLGVQHDAVYGESFYQPMLADVVDELLTRGIAEESDGAVVVRNNVDPAGKPVPGPFVIRKGDGAFLYGTTDLATVKHHVDELGADVMLYVVDSRQGDHFANVAATARRWGFTDTDFRHVSFGTVMGEDRKPFKTRSGDTIGLESLLDEAVERALAIVSENDDAKPDGPELDAAERRAVAEAVGMGGIKYADLAHNRESDYVFSWDKMLSTTGNTATYMQYAHARVCGIFRRGSVDRNALRAEWTSGNGEILLTDPAERAMALQLNRFAEAVREASRDHRPNVLTDYLFETAKAFSAFFEACPVLKAESEELKTSRLILADTTARVVAAGLGLLGIRVLERM</sequence>
<dbReference type="PRINTS" id="PR01038">
    <property type="entry name" value="TRNASYNTHARG"/>
</dbReference>
<dbReference type="InterPro" id="IPR001412">
    <property type="entry name" value="aa-tRNA-synth_I_CS"/>
</dbReference>
<evidence type="ECO:0000256" key="9">
    <source>
        <dbReference type="ARBA" id="ARBA00049339"/>
    </source>
</evidence>
<evidence type="ECO:0000256" key="6">
    <source>
        <dbReference type="ARBA" id="ARBA00022840"/>
    </source>
</evidence>
<comment type="similarity">
    <text evidence="2 10 11">Belongs to the class-I aminoacyl-tRNA synthetase family.</text>
</comment>
<evidence type="ECO:0000259" key="13">
    <source>
        <dbReference type="SMART" id="SM01016"/>
    </source>
</evidence>
<dbReference type="InterPro" id="IPR009080">
    <property type="entry name" value="tRNAsynth_Ia_anticodon-bd"/>
</dbReference>
<keyword evidence="6 10" id="KW-0067">ATP-binding</keyword>
<keyword evidence="7 10" id="KW-0648">Protein biosynthesis</keyword>